<feature type="repeat" description="LDL-receptor class B" evidence="11">
    <location>
        <begin position="781"/>
        <end position="823"/>
    </location>
</feature>
<dbReference type="InterPro" id="IPR036055">
    <property type="entry name" value="LDL_receptor-like_sf"/>
</dbReference>
<keyword evidence="9" id="KW-0325">Glycoprotein</keyword>
<dbReference type="Pfam" id="PF00057">
    <property type="entry name" value="Ldl_recept_a"/>
    <property type="match status" value="2"/>
</dbReference>
<dbReference type="SUPFAM" id="SSF57196">
    <property type="entry name" value="EGF/Laminin"/>
    <property type="match status" value="2"/>
</dbReference>
<evidence type="ECO:0000256" key="6">
    <source>
        <dbReference type="ARBA" id="ARBA00023136"/>
    </source>
</evidence>
<evidence type="ECO:0000256" key="14">
    <source>
        <dbReference type="SAM" id="SignalP"/>
    </source>
</evidence>
<keyword evidence="8" id="KW-0675">Receptor</keyword>
<dbReference type="CDD" id="cd00112">
    <property type="entry name" value="LDLa"/>
    <property type="match status" value="3"/>
</dbReference>
<keyword evidence="7 10" id="KW-1015">Disulfide bond</keyword>
<feature type="disulfide bond" evidence="10">
    <location>
        <begin position="1304"/>
        <end position="1316"/>
    </location>
</feature>
<evidence type="ECO:0000256" key="11">
    <source>
        <dbReference type="PROSITE-ProRule" id="PRU00461"/>
    </source>
</evidence>
<feature type="compositionally biased region" description="Low complexity" evidence="12">
    <location>
        <begin position="1501"/>
        <end position="1516"/>
    </location>
</feature>
<evidence type="ECO:0000256" key="10">
    <source>
        <dbReference type="PROSITE-ProRule" id="PRU00124"/>
    </source>
</evidence>
<evidence type="ECO:0000256" key="3">
    <source>
        <dbReference type="ARBA" id="ARBA00022583"/>
    </source>
</evidence>
<dbReference type="Pfam" id="PF14670">
    <property type="entry name" value="FXa_inhibition"/>
    <property type="match status" value="3"/>
</dbReference>
<gene>
    <name evidence="16" type="ORF">ILUMI_27025</name>
</gene>
<feature type="disulfide bond" evidence="10">
    <location>
        <begin position="1323"/>
        <end position="1338"/>
    </location>
</feature>
<dbReference type="FunFam" id="2.120.10.30:FF:000241">
    <property type="entry name" value="Low-density lipoprotein receptor-related protein 6"/>
    <property type="match status" value="2"/>
</dbReference>
<dbReference type="SMART" id="SM00181">
    <property type="entry name" value="EGF"/>
    <property type="match status" value="4"/>
</dbReference>
<dbReference type="Proteomes" id="UP000801492">
    <property type="component" value="Unassembled WGS sequence"/>
</dbReference>
<dbReference type="PRINTS" id="PR00261">
    <property type="entry name" value="LDLRECEPTOR"/>
</dbReference>
<feature type="repeat" description="LDL-receptor class B" evidence="11">
    <location>
        <begin position="213"/>
        <end position="255"/>
    </location>
</feature>
<dbReference type="InterPro" id="IPR000742">
    <property type="entry name" value="EGF"/>
</dbReference>
<proteinExistence type="predicted"/>
<comment type="caution">
    <text evidence="10">Lacks conserved residue(s) required for the propagation of feature annotation.</text>
</comment>
<evidence type="ECO:0000256" key="8">
    <source>
        <dbReference type="ARBA" id="ARBA00023170"/>
    </source>
</evidence>
<feature type="signal peptide" evidence="14">
    <location>
        <begin position="1"/>
        <end position="25"/>
    </location>
</feature>
<dbReference type="Pfam" id="PF00058">
    <property type="entry name" value="Ldl_recept_b"/>
    <property type="match status" value="10"/>
</dbReference>
<dbReference type="InterPro" id="IPR000033">
    <property type="entry name" value="LDLR_classB_rpt"/>
</dbReference>
<sequence>MKDISLNVFICITTILCVYFHEVNGNAAASPDGPILLYSTMKDIRIVPTNHTKVKPYILVKNLTDGAALDFNYADKKICWTDHRLENIQCATFDGVEIKDKVEVVTSSGGLLSPDGLACDWFTNKLYWTDSETNRIEVATMSGQHRKVLFWTDVDQPRAIALVPMKGLMFWTDWGEVPKIERAGMNGDAATRKIIVSEKIFWPNGLTVDYEAELIYWIDGRLLFIDVADYNGEHRSTILKTGFEYPFALTQFQNKFYWTDWKTWLIYVYDRNSTQDAKEFIHSEFVPMYIHVWDSHRQPLEPHPCENNNGGCSHLCLLAPYPPGYSCACPIGVKLVDNVTCAKGPQELLILARRTDICIIYLDSADYTYKVLPLNNTKHTIAVDYDPVDGFLYWTDDEVKKIQKARLDGTEQTDIIVSEIQHPDGIAIDWISRNMYWTDTGTDRIEVSRLNGKYRRVVISEGLVEPRAIAVAPEIGWMFWSDWNEKSPKIERSNLDGSEREIILHTNLGWPNGVTLDLENLKVYWCDAKTDKIEYSNMDGTDRRELINENLPHVFGFSLMGDYLYWTDWQRRAIDRVHKESGGRREVIIDPIANVMGLKAIRLGEVKGSNPCSNNNGGCSHICLYRHNQTYTCTCQIGYELTKDGHKCVVPEAFLLYTRKDSIGRISIENGNNEMTIPVTGVKHASSVDFDIANMRIYWSDSKLRVIMRAFINGSDPQRIVELGLASPEGVAVDWIAQNVYWADSGTHRIEVARLEGSSRRTLIWRDIDEPHSIVLHPQEGYMYWSEWGHSNSIKRAAMDGTNQKTLLLNTRHATGLTLDYEKKRLYWVQTTTPSILSSDLNGMDKQVIIKDDIKKPIGLTLYRDFLYWSDEITGEISRVDKLNSSNRSVIHYLSESATDLLVFHSSRQKGFNQCAVNNGGCMHLCLAQPAQTNQDRVLFTCACPTHYTLQNNTCIPPKRFMIYSQRNLAVRLLPDTSDSPEAVLPIQGLKGVKAIDFDPVHHYLYWVEGKTHSIKRVSDTGLHISVIIPGNQDHHPFDIAVDALGRLLFWSCASQDVINVTRLDNSSAIGVVVQVDGEKPRLLAIHPTKRLLFFTDVGKTPQLIRTRMDGTQRIVITKGSDIAAIAVDAENDLIVWSQEHSIYMSNIDGDNHHVVFNESNSRVTQLAIHSGWLYWLDREIQQLQRLELKTGSSRSVVLTHASQVLDLVSVKQPDLNHSCAQNRLKRCSHLCIINGTSAVCSCPHGLALQDDKKTCLALPDCGSGHFTCSTQAPNNKECIPVAWRCDGQIDCPDGSDEAGCPSCRSDQFKCQNGHCIDQILVCDGIPQCPDNFDEAHCCKSTDEFRCPRTDVCIAISLLCDGTDHCADGADEHKSVCMDANKYTAVNKSGTNTLIIVISIVSVAIVFLVLVFLIRKRINGNNTPLHDQCEDPLNPMQSHLQIKPQSKIRKTVPDVVHMSMLNGSQSSSYDRNHITGASSSTNGSSLMCYPRETLNPPPSPATTAASTRGSSPSSRYRPYRHYRSINQPPPPTPCSTDVCDESDYNYPTRSRYDGGPIPPPPTPRSHCHSESCPPSPSSRSSTYFSPLPPPPSPVPSPTD</sequence>
<feature type="repeat" description="LDL-receptor class B" evidence="11">
    <location>
        <begin position="167"/>
        <end position="212"/>
    </location>
</feature>
<dbReference type="FunFam" id="2.120.10.30:FF:000001">
    <property type="entry name" value="Low-density lipoprotein receptor-related protein 6"/>
    <property type="match status" value="1"/>
</dbReference>
<feature type="repeat" description="LDL-receptor class B" evidence="11">
    <location>
        <begin position="824"/>
        <end position="866"/>
    </location>
</feature>
<feature type="domain" description="EGF-like" evidence="15">
    <location>
        <begin position="611"/>
        <end position="649"/>
    </location>
</feature>
<dbReference type="PROSITE" id="PS01209">
    <property type="entry name" value="LDLRA_1"/>
    <property type="match status" value="1"/>
</dbReference>
<keyword evidence="3" id="KW-0254">Endocytosis</keyword>
<evidence type="ECO:0000256" key="12">
    <source>
        <dbReference type="SAM" id="MobiDB-lite"/>
    </source>
</evidence>
<feature type="domain" description="EGF-like" evidence="15">
    <location>
        <begin position="304"/>
        <end position="342"/>
    </location>
</feature>
<dbReference type="GO" id="GO:0016020">
    <property type="term" value="C:membrane"/>
    <property type="evidence" value="ECO:0007669"/>
    <property type="project" value="UniProtKB-SubCell"/>
</dbReference>
<evidence type="ECO:0000256" key="5">
    <source>
        <dbReference type="ARBA" id="ARBA00022737"/>
    </source>
</evidence>
<dbReference type="SMART" id="SM00135">
    <property type="entry name" value="LY"/>
    <property type="match status" value="20"/>
</dbReference>
<dbReference type="SMART" id="SM00192">
    <property type="entry name" value="LDLa"/>
    <property type="match status" value="3"/>
</dbReference>
<feature type="repeat" description="LDL-receptor class B" evidence="11">
    <location>
        <begin position="390"/>
        <end position="432"/>
    </location>
</feature>
<evidence type="ECO:0000256" key="4">
    <source>
        <dbReference type="ARBA" id="ARBA00022729"/>
    </source>
</evidence>
<accession>A0A8K0C517</accession>
<dbReference type="InterPro" id="IPR002172">
    <property type="entry name" value="LDrepeatLR_classA_rpt"/>
</dbReference>
<comment type="subcellular location">
    <subcellularLocation>
        <location evidence="1">Membrane</location>
        <topology evidence="1">Single-pass membrane protein</topology>
    </subcellularLocation>
</comment>
<feature type="repeat" description="LDL-receptor class B" evidence="11">
    <location>
        <begin position="695"/>
        <end position="737"/>
    </location>
</feature>
<keyword evidence="17" id="KW-1185">Reference proteome</keyword>
<dbReference type="EMBL" id="VTPC01091222">
    <property type="protein sequence ID" value="KAF2879139.1"/>
    <property type="molecule type" value="Genomic_DNA"/>
</dbReference>
<feature type="region of interest" description="Disordered" evidence="12">
    <location>
        <begin position="1462"/>
        <end position="1599"/>
    </location>
</feature>
<evidence type="ECO:0000313" key="17">
    <source>
        <dbReference type="Proteomes" id="UP000801492"/>
    </source>
</evidence>
<feature type="repeat" description="LDL-receptor class B" evidence="11">
    <location>
        <begin position="738"/>
        <end position="780"/>
    </location>
</feature>
<protein>
    <recommendedName>
        <fullName evidence="15">EGF-like domain-containing protein</fullName>
    </recommendedName>
</protein>
<feature type="chain" id="PRO_5035421068" description="EGF-like domain-containing protein" evidence="14">
    <location>
        <begin position="26"/>
        <end position="1599"/>
    </location>
</feature>
<evidence type="ECO:0000256" key="13">
    <source>
        <dbReference type="SAM" id="Phobius"/>
    </source>
</evidence>
<name>A0A8K0C517_IGNLU</name>
<feature type="repeat" description="LDL-receptor class B" evidence="11">
    <location>
        <begin position="433"/>
        <end position="475"/>
    </location>
</feature>
<comment type="caution">
    <text evidence="16">The sequence shown here is derived from an EMBL/GenBank/DDBJ whole genome shotgun (WGS) entry which is preliminary data.</text>
</comment>
<feature type="repeat" description="LDL-receptor class B" evidence="11">
    <location>
        <begin position="521"/>
        <end position="563"/>
    </location>
</feature>
<feature type="domain" description="EGF-like" evidence="15">
    <location>
        <begin position="1219"/>
        <end position="1257"/>
    </location>
</feature>
<organism evidence="16 17">
    <name type="scientific">Ignelater luminosus</name>
    <name type="common">Cucubano</name>
    <name type="synonym">Pyrophorus luminosus</name>
    <dbReference type="NCBI Taxonomy" id="2038154"/>
    <lineage>
        <taxon>Eukaryota</taxon>
        <taxon>Metazoa</taxon>
        <taxon>Ecdysozoa</taxon>
        <taxon>Arthropoda</taxon>
        <taxon>Hexapoda</taxon>
        <taxon>Insecta</taxon>
        <taxon>Pterygota</taxon>
        <taxon>Neoptera</taxon>
        <taxon>Endopterygota</taxon>
        <taxon>Coleoptera</taxon>
        <taxon>Polyphaga</taxon>
        <taxon>Elateriformia</taxon>
        <taxon>Elateroidea</taxon>
        <taxon>Elateridae</taxon>
        <taxon>Agrypninae</taxon>
        <taxon>Pyrophorini</taxon>
        <taxon>Ignelater</taxon>
    </lineage>
</organism>
<dbReference type="PROSITE" id="PS51120">
    <property type="entry name" value="LDLRB"/>
    <property type="match status" value="11"/>
</dbReference>
<evidence type="ECO:0000256" key="2">
    <source>
        <dbReference type="ARBA" id="ARBA00022536"/>
    </source>
</evidence>
<dbReference type="PROSITE" id="PS50068">
    <property type="entry name" value="LDLRA_2"/>
    <property type="match status" value="3"/>
</dbReference>
<feature type="compositionally biased region" description="Polar residues" evidence="12">
    <location>
        <begin position="1462"/>
        <end position="1485"/>
    </location>
</feature>
<dbReference type="PANTHER" id="PTHR46513">
    <property type="entry name" value="VITELLOGENIN RECEPTOR-LIKE PROTEIN-RELATED-RELATED"/>
    <property type="match status" value="1"/>
</dbReference>
<dbReference type="OrthoDB" id="72419at2759"/>
<dbReference type="InterPro" id="IPR011042">
    <property type="entry name" value="6-blade_b-propeller_TolB-like"/>
</dbReference>
<feature type="repeat" description="LDL-receptor class B" evidence="11">
    <location>
        <begin position="476"/>
        <end position="520"/>
    </location>
</feature>
<dbReference type="InterPro" id="IPR050778">
    <property type="entry name" value="Cueball_EGF_LRP_Nidogen"/>
</dbReference>
<feature type="disulfide bond" evidence="10">
    <location>
        <begin position="1311"/>
        <end position="1329"/>
    </location>
</feature>
<keyword evidence="6 13" id="KW-0472">Membrane</keyword>
<feature type="disulfide bond" evidence="10">
    <location>
        <begin position="1286"/>
        <end position="1301"/>
    </location>
</feature>
<keyword evidence="5" id="KW-0677">Repeat</keyword>
<dbReference type="InterPro" id="IPR023415">
    <property type="entry name" value="LDLR_class-A_CS"/>
</dbReference>
<keyword evidence="13" id="KW-0812">Transmembrane</keyword>
<feature type="compositionally biased region" description="Pro residues" evidence="12">
    <location>
        <begin position="1586"/>
        <end position="1599"/>
    </location>
</feature>
<evidence type="ECO:0000256" key="7">
    <source>
        <dbReference type="ARBA" id="ARBA00023157"/>
    </source>
</evidence>
<feature type="domain" description="EGF-like" evidence="15">
    <location>
        <begin position="914"/>
        <end position="956"/>
    </location>
</feature>
<dbReference type="Gene3D" id="2.120.10.30">
    <property type="entry name" value="TolB, C-terminal domain"/>
    <property type="match status" value="4"/>
</dbReference>
<reference evidence="16" key="1">
    <citation type="submission" date="2019-08" db="EMBL/GenBank/DDBJ databases">
        <title>The genome of the North American firefly Photinus pyralis.</title>
        <authorList>
            <consortium name="Photinus pyralis genome working group"/>
            <person name="Fallon T.R."/>
            <person name="Sander Lower S.E."/>
            <person name="Weng J.-K."/>
        </authorList>
    </citation>
    <scope>NUCLEOTIDE SEQUENCE</scope>
    <source>
        <strain evidence="16">TRF0915ILg1</strain>
        <tissue evidence="16">Whole body</tissue>
    </source>
</reference>
<feature type="repeat" description="LDL-receptor class B" evidence="11">
    <location>
        <begin position="124"/>
        <end position="166"/>
    </location>
</feature>
<evidence type="ECO:0000256" key="9">
    <source>
        <dbReference type="ARBA" id="ARBA00023180"/>
    </source>
</evidence>
<keyword evidence="2" id="KW-0245">EGF-like domain</keyword>
<dbReference type="Gene3D" id="4.10.400.10">
    <property type="entry name" value="Low-density Lipoprotein Receptor"/>
    <property type="match status" value="3"/>
</dbReference>
<dbReference type="PANTHER" id="PTHR46513:SF41">
    <property type="entry name" value="LOW-DENSITY LIPOPROTEIN RECEPTOR-RELATED PROTEIN"/>
    <property type="match status" value="1"/>
</dbReference>
<dbReference type="GO" id="GO:0006897">
    <property type="term" value="P:endocytosis"/>
    <property type="evidence" value="ECO:0007669"/>
    <property type="project" value="UniProtKB-KW"/>
</dbReference>
<dbReference type="SUPFAM" id="SSF63825">
    <property type="entry name" value="YWTD domain"/>
    <property type="match status" value="4"/>
</dbReference>
<evidence type="ECO:0000259" key="15">
    <source>
        <dbReference type="SMART" id="SM00181"/>
    </source>
</evidence>
<dbReference type="SUPFAM" id="SSF57424">
    <property type="entry name" value="LDL receptor-like module"/>
    <property type="match status" value="3"/>
</dbReference>
<feature type="transmembrane region" description="Helical" evidence="13">
    <location>
        <begin position="1394"/>
        <end position="1414"/>
    </location>
</feature>
<evidence type="ECO:0000256" key="1">
    <source>
        <dbReference type="ARBA" id="ARBA00004167"/>
    </source>
</evidence>
<keyword evidence="13" id="KW-1133">Transmembrane helix</keyword>
<keyword evidence="4 14" id="KW-0732">Signal</keyword>
<evidence type="ECO:0000313" key="16">
    <source>
        <dbReference type="EMBL" id="KAF2879139.1"/>
    </source>
</evidence>